<sequence length="347" mass="37443">MYTKPTQTTSTFIQSRVTSLNYLKPSLCTQQQLRPSRLTARRICLHPLGGPHPLVNTCKALPLDNLPGEAVAAALVLSLPASVLLDEFLDTVVPRVNAITNEESNGVRFFVARPGTGTSIEASNGRIPESGTSPKTRTAVILIHQILGLQKRETELAQALADEEGVVAVAPDTFRGQSTLWPFRAIALGFKYALRDGASWGVESVHETVRWLKAQPDVDPDRIVVAGFCYGGGAAIRYAAAHPGEIAGVAVFYGRPLLEAAEVAKLGNTPVLGMYGTRDSQFPKAMLDKFKADLAAAGVPHQLELFDGEGHAFLRDLAAVRQGGAAGRSWQLFREFVQQITIGSFER</sequence>
<protein>
    <recommendedName>
        <fullName evidence="1">Dienelactone hydrolase domain-containing protein</fullName>
    </recommendedName>
</protein>
<evidence type="ECO:0000313" key="4">
    <source>
        <dbReference type="Proteomes" id="UP000722791"/>
    </source>
</evidence>
<dbReference type="EMBL" id="BNCQ01000042">
    <property type="protein sequence ID" value="GIM12193.1"/>
    <property type="molecule type" value="Genomic_DNA"/>
</dbReference>
<name>A0A8J4GPB8_9CHLO</name>
<dbReference type="AlphaFoldDB" id="A0A8J4GPB8"/>
<evidence type="ECO:0000313" key="5">
    <source>
        <dbReference type="Proteomes" id="UP000747110"/>
    </source>
</evidence>
<accession>A0A8J4GPB8</accession>
<dbReference type="Proteomes" id="UP000722791">
    <property type="component" value="Unassembled WGS sequence"/>
</dbReference>
<evidence type="ECO:0000313" key="3">
    <source>
        <dbReference type="EMBL" id="GIM12193.1"/>
    </source>
</evidence>
<proteinExistence type="predicted"/>
<dbReference type="GO" id="GO:0016787">
    <property type="term" value="F:hydrolase activity"/>
    <property type="evidence" value="ECO:0007669"/>
    <property type="project" value="InterPro"/>
</dbReference>
<dbReference type="SUPFAM" id="SSF53474">
    <property type="entry name" value="alpha/beta-Hydrolases"/>
    <property type="match status" value="1"/>
</dbReference>
<feature type="domain" description="Dienelactone hydrolase" evidence="1">
    <location>
        <begin position="137"/>
        <end position="340"/>
    </location>
</feature>
<dbReference type="PANTHER" id="PTHR46623">
    <property type="entry name" value="CARBOXYMETHYLENEBUTENOLIDASE-RELATED"/>
    <property type="match status" value="1"/>
</dbReference>
<reference evidence="3" key="1">
    <citation type="journal article" date="2021" name="Proc. Natl. Acad. Sci. U.S.A.">
        <title>Three genomes in the algal genus Volvox reveal the fate of a haploid sex-determining region after a transition to homothallism.</title>
        <authorList>
            <person name="Yamamoto K."/>
            <person name="Hamaji T."/>
            <person name="Kawai-Toyooka H."/>
            <person name="Matsuzaki R."/>
            <person name="Takahashi F."/>
            <person name="Nishimura Y."/>
            <person name="Kawachi M."/>
            <person name="Noguchi H."/>
            <person name="Minakuchi Y."/>
            <person name="Umen J.G."/>
            <person name="Toyoda A."/>
            <person name="Nozaki H."/>
        </authorList>
    </citation>
    <scope>NUCLEOTIDE SEQUENCE</scope>
    <source>
        <strain evidence="3">NIES-3785</strain>
        <strain evidence="2">NIES-3786</strain>
    </source>
</reference>
<dbReference type="Proteomes" id="UP000747110">
    <property type="component" value="Unassembled WGS sequence"/>
</dbReference>
<gene>
    <name evidence="2" type="ORF">Vretifemale_14978</name>
    <name evidence="3" type="ORF">Vretimale_15598</name>
</gene>
<keyword evidence="5" id="KW-1185">Reference proteome</keyword>
<dbReference type="Gene3D" id="3.40.50.1820">
    <property type="entry name" value="alpha/beta hydrolase"/>
    <property type="match status" value="1"/>
</dbReference>
<evidence type="ECO:0000313" key="2">
    <source>
        <dbReference type="EMBL" id="GIL86846.1"/>
    </source>
</evidence>
<dbReference type="OrthoDB" id="17560at2759"/>
<dbReference type="EMBL" id="BNCP01000037">
    <property type="protein sequence ID" value="GIL86846.1"/>
    <property type="molecule type" value="Genomic_DNA"/>
</dbReference>
<dbReference type="InterPro" id="IPR051049">
    <property type="entry name" value="Dienelactone_hydrolase-like"/>
</dbReference>
<dbReference type="InterPro" id="IPR002925">
    <property type="entry name" value="Dienelactn_hydro"/>
</dbReference>
<comment type="caution">
    <text evidence="3">The sequence shown here is derived from an EMBL/GenBank/DDBJ whole genome shotgun (WGS) entry which is preliminary data.</text>
</comment>
<evidence type="ECO:0000259" key="1">
    <source>
        <dbReference type="Pfam" id="PF01738"/>
    </source>
</evidence>
<dbReference type="InterPro" id="IPR029058">
    <property type="entry name" value="AB_hydrolase_fold"/>
</dbReference>
<organism evidence="3 4">
    <name type="scientific">Volvox reticuliferus</name>
    <dbReference type="NCBI Taxonomy" id="1737510"/>
    <lineage>
        <taxon>Eukaryota</taxon>
        <taxon>Viridiplantae</taxon>
        <taxon>Chlorophyta</taxon>
        <taxon>core chlorophytes</taxon>
        <taxon>Chlorophyceae</taxon>
        <taxon>CS clade</taxon>
        <taxon>Chlamydomonadales</taxon>
        <taxon>Volvocaceae</taxon>
        <taxon>Volvox</taxon>
    </lineage>
</organism>
<dbReference type="PANTHER" id="PTHR46623:SF7">
    <property type="entry name" value="CARBOXYMETHYLENEBUTENOLIDASE"/>
    <property type="match status" value="1"/>
</dbReference>
<dbReference type="Pfam" id="PF01738">
    <property type="entry name" value="DLH"/>
    <property type="match status" value="1"/>
</dbReference>